<evidence type="ECO:0000313" key="3">
    <source>
        <dbReference type="EMBL" id="NOL43237.1"/>
    </source>
</evidence>
<accession>A0A7Y4L2R6</accession>
<dbReference type="PIRSF" id="PIRSF029171">
    <property type="entry name" value="Esterase_LipA"/>
    <property type="match status" value="1"/>
</dbReference>
<dbReference type="AlphaFoldDB" id="A0A7Y4L2R6"/>
<organism evidence="3 4">
    <name type="scientific">Kribbella sandramycini</name>
    <dbReference type="NCBI Taxonomy" id="60450"/>
    <lineage>
        <taxon>Bacteria</taxon>
        <taxon>Bacillati</taxon>
        <taxon>Actinomycetota</taxon>
        <taxon>Actinomycetes</taxon>
        <taxon>Propionibacteriales</taxon>
        <taxon>Kribbellaceae</taxon>
        <taxon>Kribbella</taxon>
    </lineage>
</organism>
<sequence length="413" mass="43504">MTSRAFRILPATLAIGALLAAPMSAFALSQPSLAESAVTQATVHAPRGALVSAVEIANLTAAELDAAAADRGFVDAPKARYDVTVHRLIYRTIDTKGRPTTASGIVVLPNGRRGALPVAEYLHGTMGTKAYAASVDADSTDRLITALFAGAGLAGVAPDYLGLGLGPGRHPYLDTATETSASTDMLLAARAFSARRGVALKRDVLVTGFSQGGRATLGVGRALQAGAAGPFRLGSLHAVASPFDLLKVQLPAVFDGGVRPQIATLYLAYFITSWNRTVGLYDVPSEVFQAPYADRVEELLDGTHTTEEIMQGLPDSPAKLFTADYLSQLQNPTGPLRQAMRAADQICHDWSPRVPLHFYSGAKDTDVRAANSEVCATGLRSRGARVDVRSMGAVDHFGTAMTAYPQIVRAATR</sequence>
<dbReference type="Gene3D" id="3.40.50.1820">
    <property type="entry name" value="alpha/beta hydrolase"/>
    <property type="match status" value="1"/>
</dbReference>
<dbReference type="PANTHER" id="PTHR34853">
    <property type="match status" value="1"/>
</dbReference>
<dbReference type="Proteomes" id="UP000553957">
    <property type="component" value="Unassembled WGS sequence"/>
</dbReference>
<dbReference type="EMBL" id="JABJRC010000006">
    <property type="protein sequence ID" value="NOL43237.1"/>
    <property type="molecule type" value="Genomic_DNA"/>
</dbReference>
<evidence type="ECO:0008006" key="6">
    <source>
        <dbReference type="Google" id="ProtNLM"/>
    </source>
</evidence>
<reference evidence="2 5" key="2">
    <citation type="submission" date="2020-08" db="EMBL/GenBank/DDBJ databases">
        <title>Sequencing the genomes of 1000 actinobacteria strains.</title>
        <authorList>
            <person name="Klenk H.-P."/>
        </authorList>
    </citation>
    <scope>NUCLEOTIDE SEQUENCE [LARGE SCALE GENOMIC DNA]</scope>
    <source>
        <strain evidence="2 5">DSM 15626</strain>
    </source>
</reference>
<comment type="caution">
    <text evidence="3">The sequence shown here is derived from an EMBL/GenBank/DDBJ whole genome shotgun (WGS) entry which is preliminary data.</text>
</comment>
<dbReference type="RefSeq" id="WP_171676077.1">
    <property type="nucleotide sequence ID" value="NZ_BAAAGT010000015.1"/>
</dbReference>
<evidence type="ECO:0000256" key="1">
    <source>
        <dbReference type="SAM" id="SignalP"/>
    </source>
</evidence>
<evidence type="ECO:0000313" key="4">
    <source>
        <dbReference type="Proteomes" id="UP000534306"/>
    </source>
</evidence>
<dbReference type="GO" id="GO:0016042">
    <property type="term" value="P:lipid catabolic process"/>
    <property type="evidence" value="ECO:0007669"/>
    <property type="project" value="InterPro"/>
</dbReference>
<dbReference type="Proteomes" id="UP000534306">
    <property type="component" value="Unassembled WGS sequence"/>
</dbReference>
<dbReference type="InterPro" id="IPR029058">
    <property type="entry name" value="AB_hydrolase_fold"/>
</dbReference>
<feature type="chain" id="PRO_5036217776" description="Secretory lipase" evidence="1">
    <location>
        <begin position="28"/>
        <end position="413"/>
    </location>
</feature>
<dbReference type="SUPFAM" id="SSF53474">
    <property type="entry name" value="alpha/beta-Hydrolases"/>
    <property type="match status" value="1"/>
</dbReference>
<name>A0A7Y4L2R6_9ACTN</name>
<dbReference type="GO" id="GO:0004806">
    <property type="term" value="F:triacylglycerol lipase activity"/>
    <property type="evidence" value="ECO:0007669"/>
    <property type="project" value="InterPro"/>
</dbReference>
<dbReference type="InterPro" id="IPR005152">
    <property type="entry name" value="Lipase_secreted"/>
</dbReference>
<dbReference type="Gene3D" id="1.10.260.160">
    <property type="match status" value="1"/>
</dbReference>
<protein>
    <recommendedName>
        <fullName evidence="6">Secretory lipase</fullName>
    </recommendedName>
</protein>
<keyword evidence="4" id="KW-1185">Reference proteome</keyword>
<proteinExistence type="predicted"/>
<reference evidence="3 4" key="1">
    <citation type="submission" date="2020-05" db="EMBL/GenBank/DDBJ databases">
        <title>Genome sequence of Kribbella sandramycini ATCC 39419.</title>
        <authorList>
            <person name="Maclea K.S."/>
            <person name="Fair J.L."/>
        </authorList>
    </citation>
    <scope>NUCLEOTIDE SEQUENCE [LARGE SCALE GENOMIC DNA]</scope>
    <source>
        <strain evidence="3 4">ATCC 39419</strain>
    </source>
</reference>
<dbReference type="PANTHER" id="PTHR34853:SF1">
    <property type="entry name" value="LIPASE 5"/>
    <property type="match status" value="1"/>
</dbReference>
<feature type="signal peptide" evidence="1">
    <location>
        <begin position="1"/>
        <end position="27"/>
    </location>
</feature>
<gene>
    <name evidence="2" type="ORF">HNR71_006998</name>
    <name evidence="3" type="ORF">HPO96_23610</name>
</gene>
<evidence type="ECO:0000313" key="5">
    <source>
        <dbReference type="Proteomes" id="UP000553957"/>
    </source>
</evidence>
<dbReference type="EMBL" id="JACHKF010000001">
    <property type="protein sequence ID" value="MBB6571361.1"/>
    <property type="molecule type" value="Genomic_DNA"/>
</dbReference>
<evidence type="ECO:0000313" key="2">
    <source>
        <dbReference type="EMBL" id="MBB6571361.1"/>
    </source>
</evidence>
<keyword evidence="1" id="KW-0732">Signal</keyword>